<evidence type="ECO:0000313" key="9">
    <source>
        <dbReference type="EMBL" id="KAK3252848.1"/>
    </source>
</evidence>
<evidence type="ECO:0000313" key="10">
    <source>
        <dbReference type="Proteomes" id="UP001190700"/>
    </source>
</evidence>
<comment type="similarity">
    <text evidence="2">Belongs to the ERGIC family.</text>
</comment>
<dbReference type="InterPro" id="IPR012936">
    <property type="entry name" value="Erv_C"/>
</dbReference>
<keyword evidence="10" id="KW-1185">Reference proteome</keyword>
<dbReference type="InterPro" id="IPR045888">
    <property type="entry name" value="Erv"/>
</dbReference>
<evidence type="ECO:0000256" key="2">
    <source>
        <dbReference type="ARBA" id="ARBA00005648"/>
    </source>
</evidence>
<keyword evidence="3" id="KW-0812">Transmembrane</keyword>
<evidence type="ECO:0000256" key="5">
    <source>
        <dbReference type="ARBA" id="ARBA00023136"/>
    </source>
</evidence>
<dbReference type="InterPro" id="IPR039542">
    <property type="entry name" value="Erv_N"/>
</dbReference>
<evidence type="ECO:0000256" key="4">
    <source>
        <dbReference type="ARBA" id="ARBA00022989"/>
    </source>
</evidence>
<dbReference type="EMBL" id="LGRX02025140">
    <property type="protein sequence ID" value="KAK3252848.1"/>
    <property type="molecule type" value="Genomic_DNA"/>
</dbReference>
<evidence type="ECO:0000259" key="8">
    <source>
        <dbReference type="Pfam" id="PF13850"/>
    </source>
</evidence>
<dbReference type="GO" id="GO:0016020">
    <property type="term" value="C:membrane"/>
    <property type="evidence" value="ECO:0007669"/>
    <property type="project" value="UniProtKB-SubCell"/>
</dbReference>
<dbReference type="Pfam" id="PF07970">
    <property type="entry name" value="COPIIcoated_ERV"/>
    <property type="match status" value="1"/>
</dbReference>
<proteinExistence type="inferred from homology"/>
<evidence type="ECO:0000256" key="6">
    <source>
        <dbReference type="SAM" id="MobiDB-lite"/>
    </source>
</evidence>
<accession>A0AAE0F5S8</accession>
<dbReference type="GO" id="GO:0030134">
    <property type="term" value="C:COPII-coated ER to Golgi transport vesicle"/>
    <property type="evidence" value="ECO:0007669"/>
    <property type="project" value="TreeGrafter"/>
</dbReference>
<evidence type="ECO:0000256" key="3">
    <source>
        <dbReference type="ARBA" id="ARBA00022692"/>
    </source>
</evidence>
<name>A0AAE0F5S8_9CHLO</name>
<comment type="subcellular location">
    <subcellularLocation>
        <location evidence="1">Membrane</location>
        <topology evidence="1">Multi-pass membrane protein</topology>
    </subcellularLocation>
</comment>
<dbReference type="PANTHER" id="PTHR10984">
    <property type="entry name" value="ENDOPLASMIC RETICULUM-GOLGI INTERMEDIATE COMPARTMENT PROTEIN"/>
    <property type="match status" value="1"/>
</dbReference>
<keyword evidence="4" id="KW-1133">Transmembrane helix</keyword>
<sequence length="375" mass="41996">MKIQWSAIKSIDAYARAEDHLTQQTVSGALVSVVGITLMSILLANEFNAFLTPYRSYEMAVDVTRGEKLEIHLNMTFPRLPCQVFSLDALDMSGKHEVDLDTNMYKTRLYSDGSVMLGSSEKHVKTEHAHDHDEEKKKPEGSEGAEQDSGEDLTNKGRRLSQFSGNAMNVQLANMFGQRLFIDQEHVNRLKAAVAAEEGCRVHGFLEVERVAGNFHVSVHGQSFHVLEHVFPDPRKLNVSHEIHKLSFGPDYPGKENPLDGTVRILEEKETGGTFKYFLKVVPTSYLSKKGDELHTHQLSVTEYFMPPKGLRDTGMPAVYFLYDLSPITVNIAEKSNSVTHFLTRVCAVVGGVFAVTGMLDRWVHRAITLVYGKL</sequence>
<feature type="domain" description="Endoplasmic reticulum vesicle transporter C-terminal" evidence="7">
    <location>
        <begin position="192"/>
        <end position="361"/>
    </location>
</feature>
<gene>
    <name evidence="9" type="ORF">CYMTET_37876</name>
</gene>
<evidence type="ECO:0000256" key="1">
    <source>
        <dbReference type="ARBA" id="ARBA00004141"/>
    </source>
</evidence>
<feature type="compositionally biased region" description="Basic and acidic residues" evidence="6">
    <location>
        <begin position="122"/>
        <end position="141"/>
    </location>
</feature>
<reference evidence="9 10" key="1">
    <citation type="journal article" date="2015" name="Genome Biol. Evol.">
        <title>Comparative Genomics of a Bacterivorous Green Alga Reveals Evolutionary Causalities and Consequences of Phago-Mixotrophic Mode of Nutrition.</title>
        <authorList>
            <person name="Burns J.A."/>
            <person name="Paasch A."/>
            <person name="Narechania A."/>
            <person name="Kim E."/>
        </authorList>
    </citation>
    <scope>NUCLEOTIDE SEQUENCE [LARGE SCALE GENOMIC DNA]</scope>
    <source>
        <strain evidence="9 10">PLY_AMNH</strain>
    </source>
</reference>
<feature type="domain" description="Endoplasmic reticulum vesicle transporter N-terminal" evidence="8">
    <location>
        <begin position="8"/>
        <end position="97"/>
    </location>
</feature>
<protein>
    <recommendedName>
        <fullName evidence="11">Endoplasmic reticulum-Golgi intermediate compartment protein 3</fullName>
    </recommendedName>
</protein>
<dbReference type="Pfam" id="PF13850">
    <property type="entry name" value="ERGIC_N"/>
    <property type="match status" value="1"/>
</dbReference>
<feature type="region of interest" description="Disordered" evidence="6">
    <location>
        <begin position="122"/>
        <end position="157"/>
    </location>
</feature>
<organism evidence="9 10">
    <name type="scientific">Cymbomonas tetramitiformis</name>
    <dbReference type="NCBI Taxonomy" id="36881"/>
    <lineage>
        <taxon>Eukaryota</taxon>
        <taxon>Viridiplantae</taxon>
        <taxon>Chlorophyta</taxon>
        <taxon>Pyramimonadophyceae</taxon>
        <taxon>Pyramimonadales</taxon>
        <taxon>Pyramimonadaceae</taxon>
        <taxon>Cymbomonas</taxon>
    </lineage>
</organism>
<evidence type="ECO:0000259" key="7">
    <source>
        <dbReference type="Pfam" id="PF07970"/>
    </source>
</evidence>
<dbReference type="AlphaFoldDB" id="A0AAE0F5S8"/>
<keyword evidence="5" id="KW-0472">Membrane</keyword>
<dbReference type="Proteomes" id="UP001190700">
    <property type="component" value="Unassembled WGS sequence"/>
</dbReference>
<dbReference type="PANTHER" id="PTHR10984:SF25">
    <property type="entry name" value="ENDOPLASMIC RETICULUM-GOLGI INTERMEDIATE COMPARTMENT PROTEIN 3"/>
    <property type="match status" value="1"/>
</dbReference>
<comment type="caution">
    <text evidence="9">The sequence shown here is derived from an EMBL/GenBank/DDBJ whole genome shotgun (WGS) entry which is preliminary data.</text>
</comment>
<evidence type="ECO:0008006" key="11">
    <source>
        <dbReference type="Google" id="ProtNLM"/>
    </source>
</evidence>
<dbReference type="GO" id="GO:0005783">
    <property type="term" value="C:endoplasmic reticulum"/>
    <property type="evidence" value="ECO:0007669"/>
    <property type="project" value="TreeGrafter"/>
</dbReference>